<reference evidence="2" key="1">
    <citation type="submission" date="2016-06" db="UniProtKB">
        <authorList>
            <consortium name="WormBaseParasite"/>
        </authorList>
    </citation>
    <scope>IDENTIFICATION</scope>
</reference>
<organism evidence="1 2">
    <name type="scientific">Toxocara canis</name>
    <name type="common">Canine roundworm</name>
    <dbReference type="NCBI Taxonomy" id="6265"/>
    <lineage>
        <taxon>Eukaryota</taxon>
        <taxon>Metazoa</taxon>
        <taxon>Ecdysozoa</taxon>
        <taxon>Nematoda</taxon>
        <taxon>Chromadorea</taxon>
        <taxon>Rhabditida</taxon>
        <taxon>Spirurina</taxon>
        <taxon>Ascaridomorpha</taxon>
        <taxon>Ascaridoidea</taxon>
        <taxon>Toxocaridae</taxon>
        <taxon>Toxocara</taxon>
    </lineage>
</organism>
<sequence>LQTELLSTAVPPHLVHAIREHFTKTPPTLYTEHYSQVT</sequence>
<dbReference type="AlphaFoldDB" id="A0A183VGN0"/>
<name>A0A183VGN0_TOXCA</name>
<evidence type="ECO:0000313" key="2">
    <source>
        <dbReference type="WBParaSite" id="TCNE_0001990401-mRNA-1"/>
    </source>
</evidence>
<accession>A0A183VGN0</accession>
<protein>
    <submittedName>
        <fullName evidence="2">PipA/GogA/GtgA family type III secretion system effector</fullName>
    </submittedName>
</protein>
<dbReference type="Proteomes" id="UP000050794">
    <property type="component" value="Unassembled WGS sequence"/>
</dbReference>
<proteinExistence type="predicted"/>
<evidence type="ECO:0000313" key="1">
    <source>
        <dbReference type="Proteomes" id="UP000050794"/>
    </source>
</evidence>
<dbReference type="WBParaSite" id="TCNE_0001990401-mRNA-1">
    <property type="protein sequence ID" value="TCNE_0001990401-mRNA-1"/>
    <property type="gene ID" value="TCNE_0001990401"/>
</dbReference>
<keyword evidence="1" id="KW-1185">Reference proteome</keyword>